<organism evidence="2 3">
    <name type="scientific">Sediminivirga luteola</name>
    <dbReference type="NCBI Taxonomy" id="1774748"/>
    <lineage>
        <taxon>Bacteria</taxon>
        <taxon>Bacillati</taxon>
        <taxon>Actinomycetota</taxon>
        <taxon>Actinomycetes</taxon>
        <taxon>Micrococcales</taxon>
        <taxon>Brevibacteriaceae</taxon>
        <taxon>Sediminivirga</taxon>
    </lineage>
</organism>
<evidence type="ECO:0000313" key="3">
    <source>
        <dbReference type="Proteomes" id="UP000616114"/>
    </source>
</evidence>
<protein>
    <submittedName>
        <fullName evidence="2">MarR family transcriptional regulator</fullName>
    </submittedName>
</protein>
<gene>
    <name evidence="2" type="ORF">GCM10011333_10160</name>
</gene>
<name>A0A8J2XJY5_9MICO</name>
<dbReference type="Gene3D" id="1.10.10.10">
    <property type="entry name" value="Winged helix-like DNA-binding domain superfamily/Winged helix DNA-binding domain"/>
    <property type="match status" value="1"/>
</dbReference>
<sequence length="182" mass="20449">MTFPVPGGPEDAAAMLDPRVIDPGEEMVRWSGIPAEEVDQIVRLMTALRGWREAEDHMSREQRRYMNLGETDMRALRYLIAAHNQGRDVTPRMLAAHLGISTASTTKLLDRLAQAEHIVRRPHPADRRSVLIDVSPATRRAAREGVGRQHARRFEAAARLSPAEREVVTRFLQDLARTGDEG</sequence>
<dbReference type="PANTHER" id="PTHR33164:SF103">
    <property type="entry name" value="REGULATORY PROTEIN MARR"/>
    <property type="match status" value="1"/>
</dbReference>
<dbReference type="SMART" id="SM00347">
    <property type="entry name" value="HTH_MARR"/>
    <property type="match status" value="1"/>
</dbReference>
<dbReference type="GO" id="GO:0006950">
    <property type="term" value="P:response to stress"/>
    <property type="evidence" value="ECO:0007669"/>
    <property type="project" value="TreeGrafter"/>
</dbReference>
<reference evidence="2" key="1">
    <citation type="journal article" date="2014" name="Int. J. Syst. Evol. Microbiol.">
        <title>Complete genome sequence of Corynebacterium casei LMG S-19264T (=DSM 44701T), isolated from a smear-ripened cheese.</title>
        <authorList>
            <consortium name="US DOE Joint Genome Institute (JGI-PGF)"/>
            <person name="Walter F."/>
            <person name="Albersmeier A."/>
            <person name="Kalinowski J."/>
            <person name="Ruckert C."/>
        </authorList>
    </citation>
    <scope>NUCLEOTIDE SEQUENCE</scope>
    <source>
        <strain evidence="2">CGMCC 1.12785</strain>
    </source>
</reference>
<evidence type="ECO:0000259" key="1">
    <source>
        <dbReference type="PROSITE" id="PS50995"/>
    </source>
</evidence>
<dbReference type="InterPro" id="IPR039422">
    <property type="entry name" value="MarR/SlyA-like"/>
</dbReference>
<reference evidence="2" key="2">
    <citation type="submission" date="2020-09" db="EMBL/GenBank/DDBJ databases">
        <authorList>
            <person name="Sun Q."/>
            <person name="Zhou Y."/>
        </authorList>
    </citation>
    <scope>NUCLEOTIDE SEQUENCE</scope>
    <source>
        <strain evidence="2">CGMCC 1.12785</strain>
    </source>
</reference>
<comment type="caution">
    <text evidence="2">The sequence shown here is derived from an EMBL/GenBank/DDBJ whole genome shotgun (WGS) entry which is preliminary data.</text>
</comment>
<dbReference type="Pfam" id="PF12802">
    <property type="entry name" value="MarR_2"/>
    <property type="match status" value="1"/>
</dbReference>
<dbReference type="PANTHER" id="PTHR33164">
    <property type="entry name" value="TRANSCRIPTIONAL REGULATOR, MARR FAMILY"/>
    <property type="match status" value="1"/>
</dbReference>
<proteinExistence type="predicted"/>
<dbReference type="AlphaFoldDB" id="A0A8J2XJY5"/>
<dbReference type="EMBL" id="BMFY01000004">
    <property type="protein sequence ID" value="GGA09380.1"/>
    <property type="molecule type" value="Genomic_DNA"/>
</dbReference>
<keyword evidence="3" id="KW-1185">Reference proteome</keyword>
<feature type="domain" description="HTH marR-type" evidence="1">
    <location>
        <begin position="34"/>
        <end position="177"/>
    </location>
</feature>
<dbReference type="SUPFAM" id="SSF46785">
    <property type="entry name" value="Winged helix' DNA-binding domain"/>
    <property type="match status" value="1"/>
</dbReference>
<dbReference type="RefSeq" id="WP_229744947.1">
    <property type="nucleotide sequence ID" value="NZ_BMFY01000004.1"/>
</dbReference>
<dbReference type="PROSITE" id="PS50995">
    <property type="entry name" value="HTH_MARR_2"/>
    <property type="match status" value="1"/>
</dbReference>
<dbReference type="InterPro" id="IPR036390">
    <property type="entry name" value="WH_DNA-bd_sf"/>
</dbReference>
<dbReference type="InterPro" id="IPR000835">
    <property type="entry name" value="HTH_MarR-typ"/>
</dbReference>
<dbReference type="Proteomes" id="UP000616114">
    <property type="component" value="Unassembled WGS sequence"/>
</dbReference>
<evidence type="ECO:0000313" key="2">
    <source>
        <dbReference type="EMBL" id="GGA09380.1"/>
    </source>
</evidence>
<dbReference type="GO" id="GO:0003700">
    <property type="term" value="F:DNA-binding transcription factor activity"/>
    <property type="evidence" value="ECO:0007669"/>
    <property type="project" value="InterPro"/>
</dbReference>
<accession>A0A8J2XJY5</accession>
<dbReference type="InterPro" id="IPR036388">
    <property type="entry name" value="WH-like_DNA-bd_sf"/>
</dbReference>